<evidence type="ECO:0000313" key="6">
    <source>
        <dbReference type="Proteomes" id="UP000232133"/>
    </source>
</evidence>
<reference evidence="5 6" key="1">
    <citation type="submission" date="2016-10" db="EMBL/GenBank/DDBJ databases">
        <authorList>
            <person name="Varghese N."/>
        </authorList>
    </citation>
    <scope>NUCLEOTIDE SEQUENCE [LARGE SCALE GENOMIC DNA]</scope>
    <source>
        <strain evidence="5 6">KB11</strain>
    </source>
</reference>
<dbReference type="RefSeq" id="WP_004032812.1">
    <property type="nucleotide sequence ID" value="NZ_AP025586.1"/>
</dbReference>
<feature type="domain" description="HTH arsR-type" evidence="4">
    <location>
        <begin position="25"/>
        <end position="118"/>
    </location>
</feature>
<dbReference type="SMART" id="SM00418">
    <property type="entry name" value="HTH_ARSR"/>
    <property type="match status" value="1"/>
</dbReference>
<dbReference type="Pfam" id="PF01022">
    <property type="entry name" value="HTH_5"/>
    <property type="match status" value="1"/>
</dbReference>
<gene>
    <name evidence="5" type="ORF">BK798_07795</name>
</gene>
<keyword evidence="2" id="KW-0238">DNA-binding</keyword>
<dbReference type="GO" id="GO:0003677">
    <property type="term" value="F:DNA binding"/>
    <property type="evidence" value="ECO:0007669"/>
    <property type="project" value="UniProtKB-KW"/>
</dbReference>
<dbReference type="SUPFAM" id="SSF46785">
    <property type="entry name" value="Winged helix' DNA-binding domain"/>
    <property type="match status" value="1"/>
</dbReference>
<dbReference type="InterPro" id="IPR011991">
    <property type="entry name" value="ArsR-like_HTH"/>
</dbReference>
<dbReference type="InterPro" id="IPR036388">
    <property type="entry name" value="WH-like_DNA-bd_sf"/>
</dbReference>
<dbReference type="PANTHER" id="PTHR43132:SF6">
    <property type="entry name" value="HTH-TYPE TRANSCRIPTIONAL REPRESSOR CZRA"/>
    <property type="match status" value="1"/>
</dbReference>
<sequence>MSSNDVCEIKSIRTDIVDDIAHKMKDDDIIQKTCNLFKILGDANRVKIILALQYGELCVCELSLLLDMSQSSISHQLRHLRNSNIVKFRKENKQIFYSLIDEEILNILEEGEEYANQS</sequence>
<dbReference type="AlphaFoldDB" id="A0A2H4U896"/>
<dbReference type="GO" id="GO:0003700">
    <property type="term" value="F:DNA-binding transcription factor activity"/>
    <property type="evidence" value="ECO:0007669"/>
    <property type="project" value="InterPro"/>
</dbReference>
<dbReference type="InterPro" id="IPR051011">
    <property type="entry name" value="Metal_resp_trans_reg"/>
</dbReference>
<dbReference type="PANTHER" id="PTHR43132">
    <property type="entry name" value="ARSENICAL RESISTANCE OPERON REPRESSOR ARSR-RELATED"/>
    <property type="match status" value="1"/>
</dbReference>
<dbReference type="OMA" id="YHVEHLR"/>
<dbReference type="EMBL" id="CP017803">
    <property type="protein sequence ID" value="ATZ60324.1"/>
    <property type="molecule type" value="Genomic_DNA"/>
</dbReference>
<dbReference type="Proteomes" id="UP000232133">
    <property type="component" value="Chromosome"/>
</dbReference>
<dbReference type="PRINTS" id="PR00778">
    <property type="entry name" value="HTHARSR"/>
</dbReference>
<evidence type="ECO:0000256" key="1">
    <source>
        <dbReference type="ARBA" id="ARBA00023015"/>
    </source>
</evidence>
<proteinExistence type="predicted"/>
<evidence type="ECO:0000256" key="2">
    <source>
        <dbReference type="ARBA" id="ARBA00023125"/>
    </source>
</evidence>
<dbReference type="InterPro" id="IPR001845">
    <property type="entry name" value="HTH_ArsR_DNA-bd_dom"/>
</dbReference>
<dbReference type="Gene3D" id="1.10.10.10">
    <property type="entry name" value="Winged helix-like DNA-binding domain superfamily/Winged helix DNA-binding domain"/>
    <property type="match status" value="1"/>
</dbReference>
<evidence type="ECO:0000313" key="5">
    <source>
        <dbReference type="EMBL" id="ATZ60324.1"/>
    </source>
</evidence>
<evidence type="ECO:0000259" key="4">
    <source>
        <dbReference type="PROSITE" id="PS50987"/>
    </source>
</evidence>
<dbReference type="InterPro" id="IPR036390">
    <property type="entry name" value="WH_DNA-bd_sf"/>
</dbReference>
<accession>A0A2H4U896</accession>
<dbReference type="NCBIfam" id="NF033788">
    <property type="entry name" value="HTH_metalloreg"/>
    <property type="match status" value="1"/>
</dbReference>
<evidence type="ECO:0000256" key="3">
    <source>
        <dbReference type="ARBA" id="ARBA00023163"/>
    </source>
</evidence>
<dbReference type="PROSITE" id="PS50987">
    <property type="entry name" value="HTH_ARSR_2"/>
    <property type="match status" value="1"/>
</dbReference>
<keyword evidence="3" id="KW-0804">Transcription</keyword>
<organism evidence="5 6">
    <name type="scientific">Methanobrevibacter smithii</name>
    <dbReference type="NCBI Taxonomy" id="2173"/>
    <lineage>
        <taxon>Archaea</taxon>
        <taxon>Methanobacteriati</taxon>
        <taxon>Methanobacteriota</taxon>
        <taxon>Methanomada group</taxon>
        <taxon>Methanobacteria</taxon>
        <taxon>Methanobacteriales</taxon>
        <taxon>Methanobacteriaceae</taxon>
        <taxon>Methanobrevibacter</taxon>
    </lineage>
</organism>
<dbReference type="CDD" id="cd00090">
    <property type="entry name" value="HTH_ARSR"/>
    <property type="match status" value="1"/>
</dbReference>
<dbReference type="GeneID" id="78817775"/>
<keyword evidence="1" id="KW-0805">Transcription regulation</keyword>
<name>A0A2H4U896_METSM</name>
<protein>
    <submittedName>
        <fullName evidence="5">Transcriptional regulator</fullName>
    </submittedName>
</protein>